<dbReference type="InterPro" id="IPR052752">
    <property type="entry name" value="NACHT-WD_repeat"/>
</dbReference>
<dbReference type="EMBL" id="AMQM01005887">
    <property type="status" value="NOT_ANNOTATED_CDS"/>
    <property type="molecule type" value="Genomic_DNA"/>
</dbReference>
<evidence type="ECO:0000313" key="3">
    <source>
        <dbReference type="EnsemblMetazoa" id="HelroP84545"/>
    </source>
</evidence>
<evidence type="ECO:0000313" key="2">
    <source>
        <dbReference type="EMBL" id="ESN98484.1"/>
    </source>
</evidence>
<dbReference type="AlphaFoldDB" id="T1G5K2"/>
<dbReference type="Pfam" id="PF13271">
    <property type="entry name" value="DUF4062"/>
    <property type="match status" value="1"/>
</dbReference>
<dbReference type="Proteomes" id="UP000015101">
    <property type="component" value="Unassembled WGS sequence"/>
</dbReference>
<dbReference type="HOGENOM" id="CLU_1850137_0_0_1"/>
<name>T1G5K2_HELRO</name>
<dbReference type="OMA" id="CADEFEM"/>
<proteinExistence type="predicted"/>
<dbReference type="EMBL" id="KB097144">
    <property type="protein sequence ID" value="ESN98484.1"/>
    <property type="molecule type" value="Genomic_DNA"/>
</dbReference>
<feature type="domain" description="DUF4062" evidence="1">
    <location>
        <begin position="38"/>
        <end position="128"/>
    </location>
</feature>
<dbReference type="EnsemblMetazoa" id="HelroT84545">
    <property type="protein sequence ID" value="HelroP84545"/>
    <property type="gene ID" value="HelroG84545"/>
</dbReference>
<dbReference type="KEGG" id="hro:HELRODRAFT_84545"/>
<dbReference type="PANTHER" id="PTHR19871">
    <property type="entry name" value="BETA TRANSDUCIN-RELATED PROTEIN"/>
    <property type="match status" value="1"/>
</dbReference>
<reference evidence="2 4" key="2">
    <citation type="journal article" date="2013" name="Nature">
        <title>Insights into bilaterian evolution from three spiralian genomes.</title>
        <authorList>
            <person name="Simakov O."/>
            <person name="Marletaz F."/>
            <person name="Cho S.J."/>
            <person name="Edsinger-Gonzales E."/>
            <person name="Havlak P."/>
            <person name="Hellsten U."/>
            <person name="Kuo D.H."/>
            <person name="Larsson T."/>
            <person name="Lv J."/>
            <person name="Arendt D."/>
            <person name="Savage R."/>
            <person name="Osoegawa K."/>
            <person name="de Jong P."/>
            <person name="Grimwood J."/>
            <person name="Chapman J.A."/>
            <person name="Shapiro H."/>
            <person name="Aerts A."/>
            <person name="Otillar R.P."/>
            <person name="Terry A.Y."/>
            <person name="Boore J.L."/>
            <person name="Grigoriev I.V."/>
            <person name="Lindberg D.R."/>
            <person name="Seaver E.C."/>
            <person name="Weisblat D.A."/>
            <person name="Putnam N.H."/>
            <person name="Rokhsar D.S."/>
        </authorList>
    </citation>
    <scope>NUCLEOTIDE SEQUENCE</scope>
</reference>
<protein>
    <recommendedName>
        <fullName evidence="1">DUF4062 domain-containing protein</fullName>
    </recommendedName>
</protein>
<reference evidence="4" key="1">
    <citation type="submission" date="2012-12" db="EMBL/GenBank/DDBJ databases">
        <authorList>
            <person name="Hellsten U."/>
            <person name="Grimwood J."/>
            <person name="Chapman J.A."/>
            <person name="Shapiro H."/>
            <person name="Aerts A."/>
            <person name="Otillar R.P."/>
            <person name="Terry A.Y."/>
            <person name="Boore J.L."/>
            <person name="Simakov O."/>
            <person name="Marletaz F."/>
            <person name="Cho S.-J."/>
            <person name="Edsinger-Gonzales E."/>
            <person name="Havlak P."/>
            <person name="Kuo D.-H."/>
            <person name="Larsson T."/>
            <person name="Lv J."/>
            <person name="Arendt D."/>
            <person name="Savage R."/>
            <person name="Osoegawa K."/>
            <person name="de Jong P."/>
            <person name="Lindberg D.R."/>
            <person name="Seaver E.C."/>
            <person name="Weisblat D.A."/>
            <person name="Putnam N.H."/>
            <person name="Grigoriev I.V."/>
            <person name="Rokhsar D.S."/>
        </authorList>
    </citation>
    <scope>NUCLEOTIDE SEQUENCE</scope>
</reference>
<keyword evidence="4" id="KW-1185">Reference proteome</keyword>
<dbReference type="GeneID" id="20216349"/>
<dbReference type="OrthoDB" id="2325716at2759"/>
<dbReference type="RefSeq" id="XP_009023336.1">
    <property type="nucleotide sequence ID" value="XM_009025088.1"/>
</dbReference>
<dbReference type="STRING" id="6412.T1G5K2"/>
<evidence type="ECO:0000259" key="1">
    <source>
        <dbReference type="Pfam" id="PF13271"/>
    </source>
</evidence>
<organism evidence="3 4">
    <name type="scientific">Helobdella robusta</name>
    <name type="common">Californian leech</name>
    <dbReference type="NCBI Taxonomy" id="6412"/>
    <lineage>
        <taxon>Eukaryota</taxon>
        <taxon>Metazoa</taxon>
        <taxon>Spiralia</taxon>
        <taxon>Lophotrochozoa</taxon>
        <taxon>Annelida</taxon>
        <taxon>Clitellata</taxon>
        <taxon>Hirudinea</taxon>
        <taxon>Rhynchobdellida</taxon>
        <taxon>Glossiphoniidae</taxon>
        <taxon>Helobdella</taxon>
    </lineage>
</organism>
<dbReference type="eggNOG" id="KOG3602">
    <property type="taxonomic scope" value="Eukaryota"/>
</dbReference>
<reference evidence="3" key="3">
    <citation type="submission" date="2015-06" db="UniProtKB">
        <authorList>
            <consortium name="EnsemblMetazoa"/>
        </authorList>
    </citation>
    <scope>IDENTIFICATION</scope>
</reference>
<dbReference type="CTD" id="20216349"/>
<dbReference type="InParanoid" id="T1G5K2"/>
<dbReference type="PANTHER" id="PTHR19871:SF14">
    <property type="entry name" value="DUF4062 DOMAIN-CONTAINING PROTEIN"/>
    <property type="match status" value="1"/>
</dbReference>
<sequence>MSHRRKAVISTKRDRADEDDVIDGSVLSLAQDKSQIIRVFISSTFSDTCSERNILMEKAYPRLKDYCRQYDLEFQAYDLRWGIRDVSHDDHSIVDFCLREIEQCKQLSAGPSIVALIGQKYGYRPYPSRICADEFEMLL</sequence>
<gene>
    <name evidence="3" type="primary">20216349</name>
    <name evidence="2" type="ORF">HELRODRAFT_84545</name>
</gene>
<evidence type="ECO:0000313" key="4">
    <source>
        <dbReference type="Proteomes" id="UP000015101"/>
    </source>
</evidence>
<dbReference type="InterPro" id="IPR025139">
    <property type="entry name" value="DUF4062"/>
</dbReference>
<accession>T1G5K2</accession>